<dbReference type="Pfam" id="PF08450">
    <property type="entry name" value="SGL"/>
    <property type="match status" value="1"/>
</dbReference>
<evidence type="ECO:0000256" key="1">
    <source>
        <dbReference type="PIRSR" id="PIRSR605511-1"/>
    </source>
</evidence>
<dbReference type="PANTHER" id="PTHR47572">
    <property type="entry name" value="LIPOPROTEIN-RELATED"/>
    <property type="match status" value="1"/>
</dbReference>
<feature type="binding site" evidence="2">
    <location>
        <position position="152"/>
    </location>
    <ligand>
        <name>a divalent metal cation</name>
        <dbReference type="ChEBI" id="CHEBI:60240"/>
    </ligand>
</feature>
<feature type="binding site" evidence="2">
    <location>
        <position position="199"/>
    </location>
    <ligand>
        <name>a divalent metal cation</name>
        <dbReference type="ChEBI" id="CHEBI:60240"/>
    </ligand>
</feature>
<keyword evidence="2" id="KW-0479">Metal-binding</keyword>
<dbReference type="RefSeq" id="WP_092858981.1">
    <property type="nucleotide sequence ID" value="NZ_FOQH01000003.1"/>
</dbReference>
<dbReference type="InterPro" id="IPR011042">
    <property type="entry name" value="6-blade_b-propeller_TolB-like"/>
</dbReference>
<dbReference type="AlphaFoldDB" id="A0A1I3E4D8"/>
<dbReference type="PRINTS" id="PR01790">
    <property type="entry name" value="SMP30FAMILY"/>
</dbReference>
<evidence type="ECO:0000313" key="5">
    <source>
        <dbReference type="EMBL" id="SFH93850.1"/>
    </source>
</evidence>
<dbReference type="InterPro" id="IPR051262">
    <property type="entry name" value="SMP-30/CGR1_Lactonase"/>
</dbReference>
<dbReference type="OrthoDB" id="2633250at2"/>
<protein>
    <submittedName>
        <fullName evidence="5">Gluconolactonase</fullName>
    </submittedName>
</protein>
<comment type="cofactor">
    <cofactor evidence="2">
        <name>Zn(2+)</name>
        <dbReference type="ChEBI" id="CHEBI:29105"/>
    </cofactor>
    <text evidence="2">Binds 1 divalent metal cation per subunit.</text>
</comment>
<evidence type="ECO:0000313" key="6">
    <source>
        <dbReference type="Proteomes" id="UP000199377"/>
    </source>
</evidence>
<evidence type="ECO:0000256" key="3">
    <source>
        <dbReference type="SAM" id="MobiDB-lite"/>
    </source>
</evidence>
<sequence>MTRRTQILADDLCFGEGPRWHEGRLWLSDMHDHKVLAISPDGAKEVMLELEDRPSGLGWLPDGDLLVVAMTSRRLLRVRDGAVSVHADLRELADFHCNDLVVAEDGTAFVGNFGFDLDAMLRGEAEPAATPLIRVAPDGAAARVGEPLKFPNGMAITPDGGTLIVGETQGGRLSAYDLGPGGTLANFRAWAAPPGLRPDGICLDAEGAVWVASPRRGACVRVAEGGAVLDVIPVETEAFACMLGGEDGRTLHILTAHSHDREETRRRRSGRVETVRVDAPRAGRP</sequence>
<dbReference type="PANTHER" id="PTHR47572:SF5">
    <property type="entry name" value="BLR2277 PROTEIN"/>
    <property type="match status" value="1"/>
</dbReference>
<feature type="active site" description="Proton donor/acceptor" evidence="1">
    <location>
        <position position="199"/>
    </location>
</feature>
<evidence type="ECO:0000256" key="2">
    <source>
        <dbReference type="PIRSR" id="PIRSR605511-2"/>
    </source>
</evidence>
<dbReference type="InterPro" id="IPR013658">
    <property type="entry name" value="SGL"/>
</dbReference>
<feature type="region of interest" description="Disordered" evidence="3">
    <location>
        <begin position="258"/>
        <end position="285"/>
    </location>
</feature>
<dbReference type="EMBL" id="FOQH01000003">
    <property type="protein sequence ID" value="SFH93850.1"/>
    <property type="molecule type" value="Genomic_DNA"/>
</dbReference>
<dbReference type="Gene3D" id="2.120.10.30">
    <property type="entry name" value="TolB, C-terminal domain"/>
    <property type="match status" value="1"/>
</dbReference>
<reference evidence="5 6" key="1">
    <citation type="submission" date="2016-10" db="EMBL/GenBank/DDBJ databases">
        <authorList>
            <person name="de Groot N.N."/>
        </authorList>
    </citation>
    <scope>NUCLEOTIDE SEQUENCE [LARGE SCALE GENOMIC DNA]</scope>
    <source>
        <strain evidence="5 6">CGMCC 1.11030</strain>
    </source>
</reference>
<feature type="domain" description="SMP-30/Gluconolactonase/LRE-like region" evidence="4">
    <location>
        <begin position="14"/>
        <end position="257"/>
    </location>
</feature>
<evidence type="ECO:0000259" key="4">
    <source>
        <dbReference type="Pfam" id="PF08450"/>
    </source>
</evidence>
<dbReference type="Proteomes" id="UP000199377">
    <property type="component" value="Unassembled WGS sequence"/>
</dbReference>
<accession>A0A1I3E4D8</accession>
<keyword evidence="2" id="KW-0862">Zinc</keyword>
<dbReference type="SUPFAM" id="SSF63829">
    <property type="entry name" value="Calcium-dependent phosphotriesterase"/>
    <property type="match status" value="1"/>
</dbReference>
<dbReference type="InterPro" id="IPR005511">
    <property type="entry name" value="SMP-30"/>
</dbReference>
<dbReference type="STRING" id="1114924.SAMN05216258_103181"/>
<feature type="binding site" evidence="2">
    <location>
        <position position="116"/>
    </location>
    <ligand>
        <name>substrate</name>
    </ligand>
</feature>
<gene>
    <name evidence="5" type="ORF">SAMN05216258_103181</name>
</gene>
<dbReference type="GO" id="GO:0046872">
    <property type="term" value="F:metal ion binding"/>
    <property type="evidence" value="ECO:0007669"/>
    <property type="project" value="UniProtKB-KW"/>
</dbReference>
<feature type="binding site" evidence="2">
    <location>
        <position position="98"/>
    </location>
    <ligand>
        <name>substrate</name>
    </ligand>
</feature>
<organism evidence="5 6">
    <name type="scientific">Albimonas pacifica</name>
    <dbReference type="NCBI Taxonomy" id="1114924"/>
    <lineage>
        <taxon>Bacteria</taxon>
        <taxon>Pseudomonadati</taxon>
        <taxon>Pseudomonadota</taxon>
        <taxon>Alphaproteobacteria</taxon>
        <taxon>Rhodobacterales</taxon>
        <taxon>Paracoccaceae</taxon>
        <taxon>Albimonas</taxon>
    </lineage>
</organism>
<proteinExistence type="predicted"/>
<keyword evidence="6" id="KW-1185">Reference proteome</keyword>
<name>A0A1I3E4D8_9RHOB</name>
<feature type="binding site" evidence="2">
    <location>
        <position position="16"/>
    </location>
    <ligand>
        <name>a divalent metal cation</name>
        <dbReference type="ChEBI" id="CHEBI:60240"/>
    </ligand>
</feature>